<evidence type="ECO:0000256" key="2">
    <source>
        <dbReference type="ARBA" id="ARBA00009256"/>
    </source>
</evidence>
<comment type="function">
    <text evidence="8">Catalyzes the condensation of pantoate with beta-alanine in an ATP-dependent reaction via a pantoyl-adenylate intermediate.</text>
</comment>
<keyword evidence="4 8" id="KW-0566">Pantothenate biosynthesis</keyword>
<evidence type="ECO:0000256" key="5">
    <source>
        <dbReference type="ARBA" id="ARBA00022741"/>
    </source>
</evidence>
<dbReference type="GO" id="GO:0004592">
    <property type="term" value="F:pantoate-beta-alanine ligase activity"/>
    <property type="evidence" value="ECO:0007669"/>
    <property type="project" value="UniProtKB-UniRule"/>
</dbReference>
<keyword evidence="6 8" id="KW-0067">ATP-binding</keyword>
<keyword evidence="5 8" id="KW-0547">Nucleotide-binding</keyword>
<dbReference type="GO" id="GO:0005524">
    <property type="term" value="F:ATP binding"/>
    <property type="evidence" value="ECO:0007669"/>
    <property type="project" value="UniProtKB-KW"/>
</dbReference>
<dbReference type="InterPro" id="IPR003721">
    <property type="entry name" value="Pantoate_ligase"/>
</dbReference>
<keyword evidence="3 8" id="KW-0436">Ligase</keyword>
<keyword evidence="8" id="KW-0963">Cytoplasm</keyword>
<dbReference type="PANTHER" id="PTHR21299:SF1">
    <property type="entry name" value="PANTOATE--BETA-ALANINE LIGASE"/>
    <property type="match status" value="1"/>
</dbReference>
<dbReference type="InterPro" id="IPR042176">
    <property type="entry name" value="Pantoate_ligase_C"/>
</dbReference>
<dbReference type="GO" id="GO:0005829">
    <property type="term" value="C:cytosol"/>
    <property type="evidence" value="ECO:0007669"/>
    <property type="project" value="TreeGrafter"/>
</dbReference>
<dbReference type="GO" id="GO:0015940">
    <property type="term" value="P:pantothenate biosynthetic process"/>
    <property type="evidence" value="ECO:0007669"/>
    <property type="project" value="UniProtKB-UniRule"/>
</dbReference>
<dbReference type="FunFam" id="3.30.1300.10:FF:000001">
    <property type="entry name" value="Pantothenate synthetase"/>
    <property type="match status" value="1"/>
</dbReference>
<feature type="binding site" evidence="8">
    <location>
        <begin position="30"/>
        <end position="37"/>
    </location>
    <ligand>
        <name>ATP</name>
        <dbReference type="ChEBI" id="CHEBI:30616"/>
    </ligand>
</feature>
<evidence type="ECO:0000256" key="6">
    <source>
        <dbReference type="ARBA" id="ARBA00022840"/>
    </source>
</evidence>
<dbReference type="HAMAP" id="MF_00158">
    <property type="entry name" value="PanC"/>
    <property type="match status" value="1"/>
</dbReference>
<dbReference type="Pfam" id="PF02569">
    <property type="entry name" value="Pantoate_ligase"/>
    <property type="match status" value="1"/>
</dbReference>
<dbReference type="EC" id="6.3.2.1" evidence="8"/>
<feature type="binding site" evidence="8">
    <location>
        <begin position="147"/>
        <end position="150"/>
    </location>
    <ligand>
        <name>ATP</name>
        <dbReference type="ChEBI" id="CHEBI:30616"/>
    </ligand>
</feature>
<feature type="binding site" evidence="8">
    <location>
        <begin position="184"/>
        <end position="187"/>
    </location>
    <ligand>
        <name>ATP</name>
        <dbReference type="ChEBI" id="CHEBI:30616"/>
    </ligand>
</feature>
<feature type="binding site" evidence="8">
    <location>
        <position position="61"/>
    </location>
    <ligand>
        <name>(R)-pantoate</name>
        <dbReference type="ChEBI" id="CHEBI:15980"/>
    </ligand>
</feature>
<name>A0A7C3GEN3_9BACT</name>
<dbReference type="Proteomes" id="UP000886043">
    <property type="component" value="Unassembled WGS sequence"/>
</dbReference>
<dbReference type="InterPro" id="IPR004821">
    <property type="entry name" value="Cyt_trans-like"/>
</dbReference>
<feature type="binding site" evidence="8">
    <location>
        <position position="61"/>
    </location>
    <ligand>
        <name>beta-alanine</name>
        <dbReference type="ChEBI" id="CHEBI:57966"/>
    </ligand>
</feature>
<dbReference type="NCBIfam" id="TIGR00125">
    <property type="entry name" value="cyt_tran_rel"/>
    <property type="match status" value="1"/>
</dbReference>
<feature type="active site" description="Proton donor" evidence="8">
    <location>
        <position position="37"/>
    </location>
</feature>
<dbReference type="UniPathway" id="UPA00028">
    <property type="reaction ID" value="UER00005"/>
</dbReference>
<feature type="binding site" evidence="8">
    <location>
        <position position="176"/>
    </location>
    <ligand>
        <name>ATP</name>
        <dbReference type="ChEBI" id="CHEBI:30616"/>
    </ligand>
</feature>
<dbReference type="SUPFAM" id="SSF52374">
    <property type="entry name" value="Nucleotidylyl transferase"/>
    <property type="match status" value="1"/>
</dbReference>
<dbReference type="AlphaFoldDB" id="A0A7C3GEN3"/>
<comment type="pathway">
    <text evidence="1 8">Cofactor biosynthesis; (R)-pantothenate biosynthesis; (R)-pantothenate from (R)-pantoate and beta-alanine: step 1/1.</text>
</comment>
<comment type="subunit">
    <text evidence="8">Homodimer.</text>
</comment>
<comment type="caution">
    <text evidence="9">The sequence shown here is derived from an EMBL/GenBank/DDBJ whole genome shotgun (WGS) entry which is preliminary data.</text>
</comment>
<dbReference type="InterPro" id="IPR014729">
    <property type="entry name" value="Rossmann-like_a/b/a_fold"/>
</dbReference>
<reference evidence="9" key="1">
    <citation type="journal article" date="2020" name="mSystems">
        <title>Genome- and Community-Level Interaction Insights into Carbon Utilization and Element Cycling Functions of Hydrothermarchaeota in Hydrothermal Sediment.</title>
        <authorList>
            <person name="Zhou Z."/>
            <person name="Liu Y."/>
            <person name="Xu W."/>
            <person name="Pan J."/>
            <person name="Luo Z.H."/>
            <person name="Li M."/>
        </authorList>
    </citation>
    <scope>NUCLEOTIDE SEQUENCE [LARGE SCALE GENOMIC DNA]</scope>
    <source>
        <strain evidence="9">HyVt-483</strain>
    </source>
</reference>
<evidence type="ECO:0000256" key="7">
    <source>
        <dbReference type="ARBA" id="ARBA00048258"/>
    </source>
</evidence>
<organism evidence="9">
    <name type="scientific">Thermosulfurimonas dismutans</name>
    <dbReference type="NCBI Taxonomy" id="999894"/>
    <lineage>
        <taxon>Bacteria</taxon>
        <taxon>Pseudomonadati</taxon>
        <taxon>Thermodesulfobacteriota</taxon>
        <taxon>Thermodesulfobacteria</taxon>
        <taxon>Thermodesulfobacteriales</taxon>
        <taxon>Thermodesulfobacteriaceae</taxon>
        <taxon>Thermosulfurimonas</taxon>
    </lineage>
</organism>
<comment type="subcellular location">
    <subcellularLocation>
        <location evidence="8">Cytoplasm</location>
    </subcellularLocation>
</comment>
<comment type="similarity">
    <text evidence="2 8">Belongs to the pantothenate synthetase family.</text>
</comment>
<feature type="binding site" evidence="8">
    <location>
        <position position="153"/>
    </location>
    <ligand>
        <name>(R)-pantoate</name>
        <dbReference type="ChEBI" id="CHEBI:15980"/>
    </ligand>
</feature>
<dbReference type="Gene3D" id="3.40.50.620">
    <property type="entry name" value="HUPs"/>
    <property type="match status" value="1"/>
</dbReference>
<dbReference type="FunFam" id="3.40.50.620:FF:000013">
    <property type="entry name" value="Pantothenate synthetase"/>
    <property type="match status" value="1"/>
</dbReference>
<evidence type="ECO:0000256" key="8">
    <source>
        <dbReference type="HAMAP-Rule" id="MF_00158"/>
    </source>
</evidence>
<dbReference type="NCBIfam" id="TIGR00018">
    <property type="entry name" value="panC"/>
    <property type="match status" value="1"/>
</dbReference>
<gene>
    <name evidence="8" type="primary">panC</name>
    <name evidence="9" type="ORF">ENJ40_04460</name>
</gene>
<dbReference type="Gene3D" id="3.30.1300.10">
    <property type="entry name" value="Pantoate-beta-alanine ligase, C-terminal domain"/>
    <property type="match status" value="1"/>
</dbReference>
<proteinExistence type="inferred from homology"/>
<sequence length="285" mass="32815">MEIITDIPSMKARAEELRARGKRIGFVPTMGYFHEGHLALMRKARELSDVVVVSIFVNPIQFGPQEDLARYPRDLERDRRLAQAQGVDILFVPSAEEMYPPGFQTYVEVTELSRPLCGARRPGHFRGVCTVVLKLFHIVKPHLAVFGEKDYQQLKVIQRMVRDLNLDVEIVPHPTVREPDGLAMSSRNVYLRPEEREAALSLYRALELARRRVAEGIRETRILRTEIEEFIRSHPHTRIDYVEFRDPETLEEMDRIDRATLLALAVFVGKARLIDNTILDPAHVS</sequence>
<evidence type="ECO:0000256" key="3">
    <source>
        <dbReference type="ARBA" id="ARBA00022598"/>
    </source>
</evidence>
<accession>A0A7C3GEN3</accession>
<protein>
    <recommendedName>
        <fullName evidence="8">Pantothenate synthetase</fullName>
        <shortName evidence="8">PS</shortName>
        <ecNumber evidence="8">6.3.2.1</ecNumber>
    </recommendedName>
    <alternativeName>
        <fullName evidence="8">Pantoate--beta-alanine ligase</fullName>
    </alternativeName>
    <alternativeName>
        <fullName evidence="8">Pantoate-activating enzyme</fullName>
    </alternativeName>
</protein>
<dbReference type="PANTHER" id="PTHR21299">
    <property type="entry name" value="CYTIDYLATE KINASE/PANTOATE-BETA-ALANINE LIGASE"/>
    <property type="match status" value="1"/>
</dbReference>
<evidence type="ECO:0000313" key="9">
    <source>
        <dbReference type="EMBL" id="HFC97698.1"/>
    </source>
</evidence>
<dbReference type="EMBL" id="DRMH01000056">
    <property type="protein sequence ID" value="HFC97698.1"/>
    <property type="molecule type" value="Genomic_DNA"/>
</dbReference>
<comment type="catalytic activity">
    <reaction evidence="7 8">
        <text>(R)-pantoate + beta-alanine + ATP = (R)-pantothenate + AMP + diphosphate + H(+)</text>
        <dbReference type="Rhea" id="RHEA:10912"/>
        <dbReference type="ChEBI" id="CHEBI:15378"/>
        <dbReference type="ChEBI" id="CHEBI:15980"/>
        <dbReference type="ChEBI" id="CHEBI:29032"/>
        <dbReference type="ChEBI" id="CHEBI:30616"/>
        <dbReference type="ChEBI" id="CHEBI:33019"/>
        <dbReference type="ChEBI" id="CHEBI:57966"/>
        <dbReference type="ChEBI" id="CHEBI:456215"/>
        <dbReference type="EC" id="6.3.2.1"/>
    </reaction>
</comment>
<evidence type="ECO:0000256" key="1">
    <source>
        <dbReference type="ARBA" id="ARBA00004990"/>
    </source>
</evidence>
<comment type="miscellaneous">
    <text evidence="8">The reaction proceeds by a bi uni uni bi ping pong mechanism.</text>
</comment>
<evidence type="ECO:0000256" key="4">
    <source>
        <dbReference type="ARBA" id="ARBA00022655"/>
    </source>
</evidence>
<dbReference type="CDD" id="cd00560">
    <property type="entry name" value="PanC"/>
    <property type="match status" value="1"/>
</dbReference>